<reference evidence="3 4" key="1">
    <citation type="journal article" date="2018" name="PLoS Genet.">
        <title>Population sequencing reveals clonal diversity and ancestral inbreeding in the grapevine cultivar Chardonnay.</title>
        <authorList>
            <person name="Roach M.J."/>
            <person name="Johnson D.L."/>
            <person name="Bohlmann J."/>
            <person name="van Vuuren H.J."/>
            <person name="Jones S.J."/>
            <person name="Pretorius I.S."/>
            <person name="Schmidt S.A."/>
            <person name="Borneman A.R."/>
        </authorList>
    </citation>
    <scope>NUCLEOTIDE SEQUENCE [LARGE SCALE GENOMIC DNA]</scope>
    <source>
        <strain evidence="4">cv. Chardonnay</strain>
        <tissue evidence="3">Leaf</tissue>
    </source>
</reference>
<name>A0A438GR57_VITVI</name>
<dbReference type="Gene3D" id="3.40.50.2000">
    <property type="entry name" value="Glycogen Phosphorylase B"/>
    <property type="match status" value="4"/>
</dbReference>
<dbReference type="CDD" id="cd03784">
    <property type="entry name" value="GT1_Gtf-like"/>
    <property type="match status" value="1"/>
</dbReference>
<accession>A0A438GR57</accession>
<sequence length="487" mass="53246">MEKKAYGAHALLLSYPTQGHINPMLQFSKRLVSKGLKATLATTLSITKSMQLDCSSVQIDAILMATMTAVSPKPKAKHKRSGQVPIDCIIYDAFLPWALDVAKEFGLVGAAFFTQTCAVTYIFYYVHHGLLTLPVSSPPVSIPGLPLLDLEDMPSFISAPDSYPAYLKMVLDQFCNVDKADCILVNSFYKLEDSVVDAMSKVCTLLTIGPTIPSFFSDKRVNDDMAYGLNFFKAHQSETCIEWLSSKPKGSVVYVSFGSMASLSEEQMGELAWGLKGSSHYFLWVVRASEEAKLPKGFINEELEKGFLVRWCPQLEVLASNAIGCFFTHCGWNSTSEALTLGVGVRVREGEDGVVRREEIEACIREVMEGERGKEMKENAMKWSGFTREAVGEGGTSDRNIDEFVSKLKVGMATGGFGTGHPYPIPVPKRFSYFPTRPKPGTGRGGHSHPRIELKLCFPSPARPDPGMCCRGGAGRGGAVLAWVGLG</sequence>
<evidence type="ECO:0000313" key="4">
    <source>
        <dbReference type="Proteomes" id="UP000288805"/>
    </source>
</evidence>
<gene>
    <name evidence="3" type="primary">UGT74F2_7</name>
    <name evidence="3" type="ORF">CK203_047901</name>
</gene>
<dbReference type="SUPFAM" id="SSF53756">
    <property type="entry name" value="UDP-Glycosyltransferase/glycogen phosphorylase"/>
    <property type="match status" value="1"/>
</dbReference>
<organism evidence="3 4">
    <name type="scientific">Vitis vinifera</name>
    <name type="common">Grape</name>
    <dbReference type="NCBI Taxonomy" id="29760"/>
    <lineage>
        <taxon>Eukaryota</taxon>
        <taxon>Viridiplantae</taxon>
        <taxon>Streptophyta</taxon>
        <taxon>Embryophyta</taxon>
        <taxon>Tracheophyta</taxon>
        <taxon>Spermatophyta</taxon>
        <taxon>Magnoliopsida</taxon>
        <taxon>eudicotyledons</taxon>
        <taxon>Gunneridae</taxon>
        <taxon>Pentapetalae</taxon>
        <taxon>rosids</taxon>
        <taxon>Vitales</taxon>
        <taxon>Vitaceae</taxon>
        <taxon>Viteae</taxon>
        <taxon>Vitis</taxon>
    </lineage>
</organism>
<dbReference type="Proteomes" id="UP000288805">
    <property type="component" value="Unassembled WGS sequence"/>
</dbReference>
<dbReference type="AlphaFoldDB" id="A0A438GR57"/>
<dbReference type="PANTHER" id="PTHR11926:SF1311">
    <property type="entry name" value="UDP-GLYCOSYLTRANSFERASE 74F2"/>
    <property type="match status" value="1"/>
</dbReference>
<dbReference type="PANTHER" id="PTHR11926">
    <property type="entry name" value="GLUCOSYL/GLUCURONOSYL TRANSFERASES"/>
    <property type="match status" value="1"/>
</dbReference>
<protein>
    <submittedName>
        <fullName evidence="3">UDP-glycosyltransferase 74F2</fullName>
    </submittedName>
</protein>
<keyword evidence="2 3" id="KW-0808">Transferase</keyword>
<evidence type="ECO:0000256" key="1">
    <source>
        <dbReference type="ARBA" id="ARBA00009995"/>
    </source>
</evidence>
<dbReference type="Pfam" id="PF00201">
    <property type="entry name" value="UDPGT"/>
    <property type="match status" value="1"/>
</dbReference>
<proteinExistence type="inferred from homology"/>
<evidence type="ECO:0000256" key="2">
    <source>
        <dbReference type="ARBA" id="ARBA00022679"/>
    </source>
</evidence>
<dbReference type="InterPro" id="IPR002213">
    <property type="entry name" value="UDP_glucos_trans"/>
</dbReference>
<evidence type="ECO:0000313" key="3">
    <source>
        <dbReference type="EMBL" id="RVW74694.1"/>
    </source>
</evidence>
<comment type="caution">
    <text evidence="3">The sequence shown here is derived from an EMBL/GenBank/DDBJ whole genome shotgun (WGS) entry which is preliminary data.</text>
</comment>
<dbReference type="GO" id="GO:0008194">
    <property type="term" value="F:UDP-glycosyltransferase activity"/>
    <property type="evidence" value="ECO:0007669"/>
    <property type="project" value="InterPro"/>
</dbReference>
<dbReference type="EMBL" id="QGNW01000365">
    <property type="protein sequence ID" value="RVW74694.1"/>
    <property type="molecule type" value="Genomic_DNA"/>
</dbReference>
<comment type="similarity">
    <text evidence="1">Belongs to the UDP-glycosyltransferase family.</text>
</comment>